<keyword evidence="7 9" id="KW-0472">Membrane</keyword>
<keyword evidence="5 9" id="KW-0812">Transmembrane</keyword>
<dbReference type="Proteomes" id="UP000537260">
    <property type="component" value="Unassembled WGS sequence"/>
</dbReference>
<evidence type="ECO:0000313" key="12">
    <source>
        <dbReference type="Proteomes" id="UP000537260"/>
    </source>
</evidence>
<evidence type="ECO:0000256" key="7">
    <source>
        <dbReference type="ARBA" id="ARBA00023136"/>
    </source>
</evidence>
<evidence type="ECO:0000256" key="4">
    <source>
        <dbReference type="ARBA" id="ARBA00022475"/>
    </source>
</evidence>
<feature type="domain" description="Na+/H+ antiporter NhaC-like C-terminal" evidence="10">
    <location>
        <begin position="245"/>
        <end position="455"/>
    </location>
</feature>
<keyword evidence="3" id="KW-0050">Antiport</keyword>
<gene>
    <name evidence="11" type="ORF">HNR05_000021</name>
</gene>
<dbReference type="Pfam" id="PF03553">
    <property type="entry name" value="Na_H_antiporter"/>
    <property type="match status" value="2"/>
</dbReference>
<evidence type="ECO:0000256" key="5">
    <source>
        <dbReference type="ARBA" id="ARBA00022692"/>
    </source>
</evidence>
<comment type="caution">
    <text evidence="11">The sequence shown here is derived from an EMBL/GenBank/DDBJ whole genome shotgun (WGS) entry which is preliminary data.</text>
</comment>
<keyword evidence="12" id="KW-1185">Reference proteome</keyword>
<feature type="transmembrane region" description="Helical" evidence="9">
    <location>
        <begin position="41"/>
        <end position="61"/>
    </location>
</feature>
<sequence>MTQHPRLTFRGGWLMAFVPIAVFLSLCVLFFVVFKAFDMTALAMSGIVALLIGALFARNYAGFWEAVMRGIGSPTSVSIVVILLVIGMFSSLVKATNVSGGFVWVGTSIGIGGAGFTLFAFVTVCVVAMATGSSIGTMFTAFPIFYPAGVLLGADPALLAGAIVSGAIFGDNMAPISDTTIISSSTQRFRRKAGVADISGVVSSRARYALLAAGISAVIFVIFGGGGQVQAGASAILDASSNPIALVMLIPITIMLIVAFLTRDIFKAVTVGLVLGTITGLLAGLIVPSDVLGVTDGAPTGFLVGGVASMLGTVALVISVFGIMGVLTAAGVLDRVVDALVRGKLARTPRGAEAAIAIGSSVTTLLFGGVNSASMMTFGPVADEIGSRMNLHPYRRSNIMDCFAMGVACVVPFLSAFLFIAALLTSGYDGVPALSTAQIVTGTLYPLVLTVVMIVAIITGWGRRFEGPDGAVSRTRDLSLPATESEPLLAEATR</sequence>
<feature type="transmembrane region" description="Helical" evidence="9">
    <location>
        <begin position="67"/>
        <end position="89"/>
    </location>
</feature>
<feature type="domain" description="Na+/H+ antiporter NhaC-like C-terminal" evidence="10">
    <location>
        <begin position="19"/>
        <end position="224"/>
    </location>
</feature>
<evidence type="ECO:0000256" key="2">
    <source>
        <dbReference type="ARBA" id="ARBA00022448"/>
    </source>
</evidence>
<evidence type="ECO:0000259" key="10">
    <source>
        <dbReference type="Pfam" id="PF03553"/>
    </source>
</evidence>
<feature type="transmembrane region" description="Helical" evidence="9">
    <location>
        <begin position="402"/>
        <end position="424"/>
    </location>
</feature>
<dbReference type="PANTHER" id="PTHR33451:SF5">
    <property type="entry name" value="NA+_H+ ANTIPORTER"/>
    <property type="match status" value="1"/>
</dbReference>
<dbReference type="InterPro" id="IPR018461">
    <property type="entry name" value="Na/H_Antiport_NhaC-like_C"/>
</dbReference>
<dbReference type="AlphaFoldDB" id="A0A7Z0J4D4"/>
<accession>A0A7Z0J4D4</accession>
<keyword evidence="2" id="KW-0813">Transport</keyword>
<feature type="transmembrane region" description="Helical" evidence="9">
    <location>
        <begin position="268"/>
        <end position="287"/>
    </location>
</feature>
<dbReference type="RefSeq" id="WP_179577164.1">
    <property type="nucleotide sequence ID" value="NZ_JACCFM010000001.1"/>
</dbReference>
<feature type="transmembrane region" description="Helical" evidence="9">
    <location>
        <begin position="12"/>
        <end position="34"/>
    </location>
</feature>
<keyword evidence="6 9" id="KW-1133">Transmembrane helix</keyword>
<reference evidence="11 12" key="1">
    <citation type="submission" date="2020-07" db="EMBL/GenBank/DDBJ databases">
        <title>Sequencing the genomes of 1000 actinobacteria strains.</title>
        <authorList>
            <person name="Klenk H.-P."/>
        </authorList>
    </citation>
    <scope>NUCLEOTIDE SEQUENCE [LARGE SCALE GENOMIC DNA]</scope>
    <source>
        <strain evidence="11 12">LI1</strain>
    </source>
</reference>
<dbReference type="EMBL" id="JACCFM010000001">
    <property type="protein sequence ID" value="NYJ18230.1"/>
    <property type="molecule type" value="Genomic_DNA"/>
</dbReference>
<dbReference type="PANTHER" id="PTHR33451">
    <property type="entry name" value="MALATE-2H(+)/NA(+)-LACTATE ANTIPORTER"/>
    <property type="match status" value="1"/>
</dbReference>
<evidence type="ECO:0000313" key="11">
    <source>
        <dbReference type="EMBL" id="NYJ18230.1"/>
    </source>
</evidence>
<organism evidence="11 12">
    <name type="scientific">Glaciibacter psychrotolerans</name>
    <dbReference type="NCBI Taxonomy" id="670054"/>
    <lineage>
        <taxon>Bacteria</taxon>
        <taxon>Bacillati</taxon>
        <taxon>Actinomycetota</taxon>
        <taxon>Actinomycetes</taxon>
        <taxon>Micrococcales</taxon>
        <taxon>Microbacteriaceae</taxon>
        <taxon>Glaciibacter</taxon>
    </lineage>
</organism>
<comment type="subcellular location">
    <subcellularLocation>
        <location evidence="1">Cell membrane</location>
        <topology evidence="1">Multi-pass membrane protein</topology>
    </subcellularLocation>
</comment>
<evidence type="ECO:0000256" key="9">
    <source>
        <dbReference type="SAM" id="Phobius"/>
    </source>
</evidence>
<name>A0A7Z0J4D4_9MICO</name>
<evidence type="ECO:0000256" key="3">
    <source>
        <dbReference type="ARBA" id="ARBA00022449"/>
    </source>
</evidence>
<protein>
    <submittedName>
        <fullName evidence="11">Na+/H+ antiporter NhaC</fullName>
    </submittedName>
</protein>
<feature type="transmembrane region" description="Helical" evidence="9">
    <location>
        <begin position="208"/>
        <end position="231"/>
    </location>
</feature>
<feature type="transmembrane region" description="Helical" evidence="9">
    <location>
        <begin position="101"/>
        <end position="132"/>
    </location>
</feature>
<dbReference type="GO" id="GO:0015297">
    <property type="term" value="F:antiporter activity"/>
    <property type="evidence" value="ECO:0007669"/>
    <property type="project" value="UniProtKB-KW"/>
</dbReference>
<feature type="transmembrane region" description="Helical" evidence="9">
    <location>
        <begin position="243"/>
        <end position="261"/>
    </location>
</feature>
<feature type="transmembrane region" description="Helical" evidence="9">
    <location>
        <begin position="444"/>
        <end position="462"/>
    </location>
</feature>
<evidence type="ECO:0000256" key="1">
    <source>
        <dbReference type="ARBA" id="ARBA00004651"/>
    </source>
</evidence>
<evidence type="ECO:0000256" key="6">
    <source>
        <dbReference type="ARBA" id="ARBA00022989"/>
    </source>
</evidence>
<evidence type="ECO:0000256" key="8">
    <source>
        <dbReference type="ARBA" id="ARBA00038435"/>
    </source>
</evidence>
<dbReference type="InterPro" id="IPR052180">
    <property type="entry name" value="NhaC_Na-H+_Antiporter"/>
</dbReference>
<feature type="transmembrane region" description="Helical" evidence="9">
    <location>
        <begin position="307"/>
        <end position="333"/>
    </location>
</feature>
<proteinExistence type="inferred from homology"/>
<keyword evidence="4" id="KW-1003">Cell membrane</keyword>
<comment type="similarity">
    <text evidence="8">Belongs to the NhaC Na(+)/H(+) (TC 2.A.35) antiporter family.</text>
</comment>
<dbReference type="GO" id="GO:0005886">
    <property type="term" value="C:plasma membrane"/>
    <property type="evidence" value="ECO:0007669"/>
    <property type="project" value="UniProtKB-SubCell"/>
</dbReference>